<evidence type="ECO:0000313" key="2">
    <source>
        <dbReference type="EMBL" id="TMJ10041.1"/>
    </source>
</evidence>
<proteinExistence type="predicted"/>
<sequence length="97" mass="10740">MISLQIVLWIMVGVMISVILPVLRKSYPQVTAEAAKAFWQRLWETGRPYLVLGVGSLLTSLLILAGLANTGTQITTWHQALLLGYFADSTLQKLKPD</sequence>
<evidence type="ECO:0000313" key="3">
    <source>
        <dbReference type="Proteomes" id="UP000315217"/>
    </source>
</evidence>
<organism evidence="2 3">
    <name type="scientific">Candidatus Segetimicrobium genomatis</name>
    <dbReference type="NCBI Taxonomy" id="2569760"/>
    <lineage>
        <taxon>Bacteria</taxon>
        <taxon>Bacillati</taxon>
        <taxon>Candidatus Sysuimicrobiota</taxon>
        <taxon>Candidatus Sysuimicrobiia</taxon>
        <taxon>Candidatus Sysuimicrobiales</taxon>
        <taxon>Candidatus Segetimicrobiaceae</taxon>
        <taxon>Candidatus Segetimicrobium</taxon>
    </lineage>
</organism>
<gene>
    <name evidence="2" type="ORF">E6G98_08055</name>
</gene>
<dbReference type="Proteomes" id="UP000315217">
    <property type="component" value="Unassembled WGS sequence"/>
</dbReference>
<dbReference type="AlphaFoldDB" id="A0A537LPV7"/>
<evidence type="ECO:0000256" key="1">
    <source>
        <dbReference type="SAM" id="Phobius"/>
    </source>
</evidence>
<feature type="transmembrane region" description="Helical" evidence="1">
    <location>
        <begin position="6"/>
        <end position="23"/>
    </location>
</feature>
<accession>A0A537LPV7</accession>
<name>A0A537LPV7_9BACT</name>
<keyword evidence="1" id="KW-0812">Transmembrane</keyword>
<reference evidence="2 3" key="1">
    <citation type="journal article" date="2019" name="Nat. Microbiol.">
        <title>Mediterranean grassland soil C-N compound turnover is dependent on rainfall and depth, and is mediated by genomically divergent microorganisms.</title>
        <authorList>
            <person name="Diamond S."/>
            <person name="Andeer P.F."/>
            <person name="Li Z."/>
            <person name="Crits-Christoph A."/>
            <person name="Burstein D."/>
            <person name="Anantharaman K."/>
            <person name="Lane K.R."/>
            <person name="Thomas B.C."/>
            <person name="Pan C."/>
            <person name="Northen T.R."/>
            <person name="Banfield J.F."/>
        </authorList>
    </citation>
    <scope>NUCLEOTIDE SEQUENCE [LARGE SCALE GENOMIC DNA]</scope>
    <source>
        <strain evidence="2">NP_1</strain>
    </source>
</reference>
<protein>
    <submittedName>
        <fullName evidence="2">Uncharacterized protein</fullName>
    </submittedName>
</protein>
<dbReference type="EMBL" id="VBAI01000135">
    <property type="protein sequence ID" value="TMJ10041.1"/>
    <property type="molecule type" value="Genomic_DNA"/>
</dbReference>
<keyword evidence="1" id="KW-0472">Membrane</keyword>
<feature type="transmembrane region" description="Helical" evidence="1">
    <location>
        <begin position="49"/>
        <end position="68"/>
    </location>
</feature>
<keyword evidence="1" id="KW-1133">Transmembrane helix</keyword>
<comment type="caution">
    <text evidence="2">The sequence shown here is derived from an EMBL/GenBank/DDBJ whole genome shotgun (WGS) entry which is preliminary data.</text>
</comment>